<dbReference type="InParanoid" id="A0A1Y2PBV5"/>
<dbReference type="STRING" id="1635173.WH52_12205"/>
<name>A0A1Y2PBV5_9FLAO</name>
<comment type="caution">
    <text evidence="1">The sequence shown here is derived from an EMBL/GenBank/DDBJ whole genome shotgun (WGS) entry which is preliminary data.</text>
</comment>
<accession>A0A1Y2PBV5</accession>
<dbReference type="EMBL" id="LAPZ01000013">
    <property type="protein sequence ID" value="OSY87219.1"/>
    <property type="molecule type" value="Genomic_DNA"/>
</dbReference>
<protein>
    <recommendedName>
        <fullName evidence="3">Erythromycin esterase</fullName>
    </recommendedName>
</protein>
<keyword evidence="2" id="KW-1185">Reference proteome</keyword>
<sequence length="426" mass="50154">MKKVLFLLILISIGCKKSTKEFTSTSDEKIAYLEKNRFDLNSSAFNFPQKDFKILGLGAYHGSAKIEDVEIKMLESLTKEGKIKYYFPELDYSTAHFFNRYLKTGNEDLLKELVVSIGFYCEQERTIEVYEKWKNLKALYDKLPKEKRFKVVGLEWIQNYKNTSKYLLELLDSSKVDFKPVEEIRDMVKKDTTHFALGDLSFAYSKMQNLVKDFKENKTVYQDNTSNPKILNHLIKTIEESFPKDQDREKMMFNNYVNLDKIYNFKENPQFIRIGFFHLEKSREGEKSYPSFFARLIENKIYKKEEVISVIGYYTNSEVVWDELYENDTYKGFTIEAGFGIGDYEKEFFRGIQNLKNTKISDKTLFRLNKNNSPYNSEPDLIEVIMPDKKSNGEKVKEMSTLDFMDYAILISNSKASKPIFEMDKK</sequence>
<dbReference type="Proteomes" id="UP000194221">
    <property type="component" value="Unassembled WGS sequence"/>
</dbReference>
<evidence type="ECO:0000313" key="2">
    <source>
        <dbReference type="Proteomes" id="UP000194221"/>
    </source>
</evidence>
<dbReference type="OrthoDB" id="1112626at2"/>
<dbReference type="AlphaFoldDB" id="A0A1Y2PBV5"/>
<gene>
    <name evidence="1" type="ORF">WH52_12205</name>
</gene>
<proteinExistence type="predicted"/>
<evidence type="ECO:0000313" key="1">
    <source>
        <dbReference type="EMBL" id="OSY87219.1"/>
    </source>
</evidence>
<dbReference type="RefSeq" id="WP_086031245.1">
    <property type="nucleotide sequence ID" value="NZ_LAPZ01000013.1"/>
</dbReference>
<reference evidence="1 2" key="1">
    <citation type="submission" date="2015-03" db="EMBL/GenBank/DDBJ databases">
        <title>Genome sequence of Tenacibaculum sp. S2-2, isolated from intestinal microbiota of sea cucumber, Apostichopus japonicas.</title>
        <authorList>
            <person name="Shao Z."/>
            <person name="Wang L."/>
            <person name="Li X."/>
        </authorList>
    </citation>
    <scope>NUCLEOTIDE SEQUENCE [LARGE SCALE GENOMIC DNA]</scope>
    <source>
        <strain evidence="1 2">S2-2</strain>
    </source>
</reference>
<dbReference type="PROSITE" id="PS51257">
    <property type="entry name" value="PROKAR_LIPOPROTEIN"/>
    <property type="match status" value="1"/>
</dbReference>
<dbReference type="SUPFAM" id="SSF159501">
    <property type="entry name" value="EreA/ChaN-like"/>
    <property type="match status" value="1"/>
</dbReference>
<evidence type="ECO:0008006" key="3">
    <source>
        <dbReference type="Google" id="ProtNLM"/>
    </source>
</evidence>
<organism evidence="1 2">
    <name type="scientific">Tenacibaculum holothuriorum</name>
    <dbReference type="NCBI Taxonomy" id="1635173"/>
    <lineage>
        <taxon>Bacteria</taxon>
        <taxon>Pseudomonadati</taxon>
        <taxon>Bacteroidota</taxon>
        <taxon>Flavobacteriia</taxon>
        <taxon>Flavobacteriales</taxon>
        <taxon>Flavobacteriaceae</taxon>
        <taxon>Tenacibaculum</taxon>
    </lineage>
</organism>